<evidence type="ECO:0000256" key="2">
    <source>
        <dbReference type="ARBA" id="ARBA00022898"/>
    </source>
</evidence>
<dbReference type="GO" id="GO:0019752">
    <property type="term" value="P:carboxylic acid metabolic process"/>
    <property type="evidence" value="ECO:0007669"/>
    <property type="project" value="InterPro"/>
</dbReference>
<dbReference type="Proteomes" id="UP000027195">
    <property type="component" value="Unassembled WGS sequence"/>
</dbReference>
<proteinExistence type="predicted"/>
<dbReference type="PANTHER" id="PTHR42735">
    <property type="match status" value="1"/>
</dbReference>
<feature type="modified residue" description="N6-(pyridoxal phosphate)lysine" evidence="4">
    <location>
        <position position="435"/>
    </location>
</feature>
<accession>A0A067MNC4</accession>
<gene>
    <name evidence="5" type="ORF">BOTBODRAFT_33665</name>
</gene>
<dbReference type="InterPro" id="IPR015421">
    <property type="entry name" value="PyrdxlP-dep_Trfase_major"/>
</dbReference>
<keyword evidence="3" id="KW-0456">Lyase</keyword>
<dbReference type="InParanoid" id="A0A067MNC4"/>
<evidence type="ECO:0000256" key="3">
    <source>
        <dbReference type="ARBA" id="ARBA00023239"/>
    </source>
</evidence>
<dbReference type="InterPro" id="IPR002129">
    <property type="entry name" value="PyrdxlP-dep_de-COase"/>
</dbReference>
<reference evidence="6" key="1">
    <citation type="journal article" date="2014" name="Proc. Natl. Acad. Sci. U.S.A.">
        <title>Extensive sampling of basidiomycete genomes demonstrates inadequacy of the white-rot/brown-rot paradigm for wood decay fungi.</title>
        <authorList>
            <person name="Riley R."/>
            <person name="Salamov A.A."/>
            <person name="Brown D.W."/>
            <person name="Nagy L.G."/>
            <person name="Floudas D."/>
            <person name="Held B.W."/>
            <person name="Levasseur A."/>
            <person name="Lombard V."/>
            <person name="Morin E."/>
            <person name="Otillar R."/>
            <person name="Lindquist E.A."/>
            <person name="Sun H."/>
            <person name="LaButti K.M."/>
            <person name="Schmutz J."/>
            <person name="Jabbour D."/>
            <person name="Luo H."/>
            <person name="Baker S.E."/>
            <person name="Pisabarro A.G."/>
            <person name="Walton J.D."/>
            <person name="Blanchette R.A."/>
            <person name="Henrissat B."/>
            <person name="Martin F."/>
            <person name="Cullen D."/>
            <person name="Hibbett D.S."/>
            <person name="Grigoriev I.V."/>
        </authorList>
    </citation>
    <scope>NUCLEOTIDE SEQUENCE [LARGE SCALE GENOMIC DNA]</scope>
    <source>
        <strain evidence="6">FD-172 SS1</strain>
    </source>
</reference>
<name>A0A067MNC4_BOTB1</name>
<dbReference type="STRING" id="930990.A0A067MNC4"/>
<evidence type="ECO:0008006" key="7">
    <source>
        <dbReference type="Google" id="ProtNLM"/>
    </source>
</evidence>
<evidence type="ECO:0000313" key="6">
    <source>
        <dbReference type="Proteomes" id="UP000027195"/>
    </source>
</evidence>
<evidence type="ECO:0000256" key="4">
    <source>
        <dbReference type="PIRSR" id="PIRSR602129-50"/>
    </source>
</evidence>
<protein>
    <recommendedName>
        <fullName evidence="7">PLP-dependent transferase</fullName>
    </recommendedName>
</protein>
<dbReference type="EMBL" id="KL198044">
    <property type="protein sequence ID" value="KDQ13342.1"/>
    <property type="molecule type" value="Genomic_DNA"/>
</dbReference>
<dbReference type="OrthoDB" id="2161780at2759"/>
<dbReference type="HOGENOM" id="CLU_005446_1_0_1"/>
<dbReference type="InterPro" id="IPR050477">
    <property type="entry name" value="GrpII_AminoAcid_Decarb"/>
</dbReference>
<organism evidence="5 6">
    <name type="scientific">Botryobasidium botryosum (strain FD-172 SS1)</name>
    <dbReference type="NCBI Taxonomy" id="930990"/>
    <lineage>
        <taxon>Eukaryota</taxon>
        <taxon>Fungi</taxon>
        <taxon>Dikarya</taxon>
        <taxon>Basidiomycota</taxon>
        <taxon>Agaricomycotina</taxon>
        <taxon>Agaricomycetes</taxon>
        <taxon>Cantharellales</taxon>
        <taxon>Botryobasidiaceae</taxon>
        <taxon>Botryobasidium</taxon>
    </lineage>
</organism>
<sequence>MSQQHKRPQYRVPSNEDHERVSAVFLGPKAENFAILKECFNAVLDKQRAVRIGYHPEDKPSITAEIKASSAYKDMKDKLISRLDELTDLLNQHSIPFYSPRYSAHMCMDMSMPAILGYISTIMFNPNNVAFEASPITTHLELKVGQQLCDMFGFNTDTLATDKPLGWGHISCDGTIANLEALWPARNLKFYALSLRDAMADGAPLSFIANTFKIETCVGDSRLLKDLSTWELLNLKVHTVLEIPSRLNEEYGITSTYLDAIMGDYIIQSVSKDDLERRWKIEKTPQFFVAATKHYSWPKGAAIAGIGSENAIDVPVDRNARVHVDKLREFLQERLDNRRAVYSVVAVIGTTEEGAVDPLSDILDLRDEFAKKGLSFVVHADAAWGGYFASMVPKETPGWRDSGDAYVPHVGLRKDTEAQLRRLRDADSITVDPHKAGYVPYPAGGLCYRDGRMRYLLTWTAPYINQGVGESIGVYGVEGSKPGASASAVWLAHEVINLDEDGHGALLGEAAYTCRRFASHWAAMSTDESSFVVVPFNPLPSELEPNSTPEMVNDEKEFIRTHILNVENSDLVKDEPAMKLLNQLGSDLNINAFACNFRYADGTVNKDISEANYLNRRIFERLSVTSAGEDPGSVPFYLTSTIFAQKDYGECASYFKKRLQLEGDGDLFVLRNVVMSPFSTTGNFVQKLADIFQQVLEEEVDRVRDRNTPKPGVHSFVMQGTDRIHLVHTPSFHMAGGRKQLIFTADVSEDALKRVKLVKEAYPNVPFILHNSEPALLSELVSGKSFKGFIAIDNSSQPLAEIEVSNIQIIRKRSLDPEDLNSNYPNAFMPFYLYGTPEQQHIDHVLAFAPNAQFSAARVQLSLDTQLSEEDLAKGVIVKATNVRERSMQPFPETNKLPKGGKFFFSAGKEFTVEVCRDPFPAITDDSIDLDKVTEVITKGKLTLGPDLYIDTDKLNHEFHEEQVDTIAFRNHPSGHMSTKSKHSWAKKVDKHLYNA</sequence>
<evidence type="ECO:0000313" key="5">
    <source>
        <dbReference type="EMBL" id="KDQ13342.1"/>
    </source>
</evidence>
<dbReference type="InterPro" id="IPR015424">
    <property type="entry name" value="PyrdxlP-dep_Trfase"/>
</dbReference>
<dbReference type="PANTHER" id="PTHR42735:SF4">
    <property type="entry name" value="PYRIDOXAL PHOSPHATE-DEPENDENT DECARBOXYLASE FAMILY PROTEIN"/>
    <property type="match status" value="1"/>
</dbReference>
<dbReference type="Pfam" id="PF00282">
    <property type="entry name" value="Pyridoxal_deC"/>
    <property type="match status" value="1"/>
</dbReference>
<evidence type="ECO:0000256" key="1">
    <source>
        <dbReference type="ARBA" id="ARBA00001933"/>
    </source>
</evidence>
<dbReference type="GO" id="GO:0016830">
    <property type="term" value="F:carbon-carbon lyase activity"/>
    <property type="evidence" value="ECO:0007669"/>
    <property type="project" value="InterPro"/>
</dbReference>
<keyword evidence="6" id="KW-1185">Reference proteome</keyword>
<dbReference type="GO" id="GO:0030170">
    <property type="term" value="F:pyridoxal phosphate binding"/>
    <property type="evidence" value="ECO:0007669"/>
    <property type="project" value="InterPro"/>
</dbReference>
<dbReference type="Gene3D" id="3.40.640.10">
    <property type="entry name" value="Type I PLP-dependent aspartate aminotransferase-like (Major domain)"/>
    <property type="match status" value="1"/>
</dbReference>
<comment type="cofactor">
    <cofactor evidence="1 4">
        <name>pyridoxal 5'-phosphate</name>
        <dbReference type="ChEBI" id="CHEBI:597326"/>
    </cofactor>
</comment>
<keyword evidence="2 4" id="KW-0663">Pyridoxal phosphate</keyword>
<dbReference type="SUPFAM" id="SSF53383">
    <property type="entry name" value="PLP-dependent transferases"/>
    <property type="match status" value="1"/>
</dbReference>
<dbReference type="AlphaFoldDB" id="A0A067MNC4"/>